<evidence type="ECO:0000313" key="2">
    <source>
        <dbReference type="EMBL" id="GII26511.1"/>
    </source>
</evidence>
<evidence type="ECO:0000256" key="1">
    <source>
        <dbReference type="SAM" id="MobiDB-lite"/>
    </source>
</evidence>
<dbReference type="Proteomes" id="UP000599074">
    <property type="component" value="Unassembled WGS sequence"/>
</dbReference>
<sequence length="59" mass="6157">MLCPPQAATPLPTMIINDPPAAGRGHRVPTRQIEVPVLGTRNPASNGNAVDVGGFLTIR</sequence>
<dbReference type="RefSeq" id="WP_205864508.1">
    <property type="nucleotide sequence ID" value="NZ_JAATVX010000049.1"/>
</dbReference>
<comment type="caution">
    <text evidence="2">The sequence shown here is derived from an EMBL/GenBank/DDBJ whole genome shotgun (WGS) entry which is preliminary data.</text>
</comment>
<evidence type="ECO:0000313" key="3">
    <source>
        <dbReference type="Proteomes" id="UP000599074"/>
    </source>
</evidence>
<name>A0A8J3X3Y6_9ACTN</name>
<keyword evidence="3" id="KW-1185">Reference proteome</keyword>
<accession>A0A8J3X3Y6</accession>
<dbReference type="AlphaFoldDB" id="A0A8J3X3Y6"/>
<dbReference type="EMBL" id="BOON01000083">
    <property type="protein sequence ID" value="GII26511.1"/>
    <property type="molecule type" value="Genomic_DNA"/>
</dbReference>
<protein>
    <submittedName>
        <fullName evidence="2">Uncharacterized protein</fullName>
    </submittedName>
</protein>
<organism evidence="2 3">
    <name type="scientific">Planosporangium mesophilum</name>
    <dbReference type="NCBI Taxonomy" id="689768"/>
    <lineage>
        <taxon>Bacteria</taxon>
        <taxon>Bacillati</taxon>
        <taxon>Actinomycetota</taxon>
        <taxon>Actinomycetes</taxon>
        <taxon>Micromonosporales</taxon>
        <taxon>Micromonosporaceae</taxon>
        <taxon>Planosporangium</taxon>
    </lineage>
</organism>
<gene>
    <name evidence="2" type="ORF">Pme01_61080</name>
</gene>
<proteinExistence type="predicted"/>
<reference evidence="2" key="1">
    <citation type="submission" date="2021-01" db="EMBL/GenBank/DDBJ databases">
        <title>Whole genome shotgun sequence of Planosporangium mesophilum NBRC 109066.</title>
        <authorList>
            <person name="Komaki H."/>
            <person name="Tamura T."/>
        </authorList>
    </citation>
    <scope>NUCLEOTIDE SEQUENCE</scope>
    <source>
        <strain evidence="2">NBRC 109066</strain>
    </source>
</reference>
<feature type="region of interest" description="Disordered" evidence="1">
    <location>
        <begin position="1"/>
        <end position="27"/>
    </location>
</feature>